<keyword evidence="2" id="KW-0472">Membrane</keyword>
<feature type="compositionally biased region" description="Basic and acidic residues" evidence="1">
    <location>
        <begin position="101"/>
        <end position="111"/>
    </location>
</feature>
<keyword evidence="2" id="KW-0812">Transmembrane</keyword>
<dbReference type="Proteomes" id="UP000029672">
    <property type="component" value="Chromosome"/>
</dbReference>
<evidence type="ECO:0000313" key="3">
    <source>
        <dbReference type="EMBL" id="AIT09344.1"/>
    </source>
</evidence>
<evidence type="ECO:0000256" key="1">
    <source>
        <dbReference type="SAM" id="MobiDB-lite"/>
    </source>
</evidence>
<feature type="transmembrane region" description="Helical" evidence="2">
    <location>
        <begin position="27"/>
        <end position="46"/>
    </location>
</feature>
<accession>A0A097EP56</accession>
<name>A0A097EP56_9GAMM</name>
<proteinExistence type="predicted"/>
<dbReference type="GO" id="GO:0043213">
    <property type="term" value="P:bacteriocin transport"/>
    <property type="evidence" value="ECO:0007669"/>
    <property type="project" value="InterPro"/>
</dbReference>
<feature type="compositionally biased region" description="Basic and acidic residues" evidence="1">
    <location>
        <begin position="121"/>
        <end position="209"/>
    </location>
</feature>
<dbReference type="AlphaFoldDB" id="A0A097EP56"/>
<keyword evidence="2" id="KW-1133">Transmembrane helix</keyword>
<dbReference type="NCBIfam" id="TIGR02794">
    <property type="entry name" value="tolA_full"/>
    <property type="match status" value="1"/>
</dbReference>
<dbReference type="GO" id="GO:0019534">
    <property type="term" value="F:toxin transmembrane transporter activity"/>
    <property type="evidence" value="ECO:0007669"/>
    <property type="project" value="InterPro"/>
</dbReference>
<protein>
    <submittedName>
        <fullName evidence="3">Gramicidin synthase</fullName>
    </submittedName>
</protein>
<feature type="region of interest" description="Disordered" evidence="1">
    <location>
        <begin position="101"/>
        <end position="209"/>
    </location>
</feature>
<dbReference type="EMBL" id="CP009574">
    <property type="protein sequence ID" value="AIT09344.1"/>
    <property type="molecule type" value="Genomic_DNA"/>
</dbReference>
<dbReference type="OrthoDB" id="5625889at2"/>
<reference evidence="3 4" key="1">
    <citation type="submission" date="2014-10" db="EMBL/GenBank/DDBJ databases">
        <title>Whole genome sequence of Francisella endociliophora strain FSC1006, isolated from a laboratory culture of the marine ciliate Euplotes raikovi.</title>
        <authorList>
            <person name="Granberg M."/>
            <person name="Backman S."/>
            <person name="Lundmark E."/>
            <person name="Nilsson E."/>
            <person name="Karlsson E."/>
            <person name="Thelaus J."/>
            <person name="Ohrman C."/>
            <person name="Larkeryd A."/>
            <person name="Stenberg P."/>
        </authorList>
    </citation>
    <scope>NUCLEOTIDE SEQUENCE [LARGE SCALE GENOMIC DNA]</scope>
    <source>
        <strain evidence="3 4">FSC1006</strain>
    </source>
</reference>
<evidence type="ECO:0000256" key="2">
    <source>
        <dbReference type="SAM" id="Phobius"/>
    </source>
</evidence>
<dbReference type="GO" id="GO:0016020">
    <property type="term" value="C:membrane"/>
    <property type="evidence" value="ECO:0007669"/>
    <property type="project" value="InterPro"/>
</dbReference>
<evidence type="ECO:0000313" key="4">
    <source>
        <dbReference type="Proteomes" id="UP000029672"/>
    </source>
</evidence>
<dbReference type="KEGG" id="frf:LO80_04750"/>
<dbReference type="InterPro" id="IPR014161">
    <property type="entry name" value="Tol-Pal_TolA"/>
</dbReference>
<keyword evidence="4" id="KW-1185">Reference proteome</keyword>
<dbReference type="RefSeq" id="WP_040009032.1">
    <property type="nucleotide sequence ID" value="NZ_CP009574.1"/>
</dbReference>
<dbReference type="STRING" id="1547445.LO80_04750"/>
<dbReference type="HOGENOM" id="CLU_077112_0_0_6"/>
<dbReference type="eggNOG" id="COG3064">
    <property type="taxonomic scope" value="Bacteria"/>
</dbReference>
<organism evidence="3 4">
    <name type="scientific">Candidatus Francisella endociliophora</name>
    <dbReference type="NCBI Taxonomy" id="653937"/>
    <lineage>
        <taxon>Bacteria</taxon>
        <taxon>Pseudomonadati</taxon>
        <taxon>Pseudomonadota</taxon>
        <taxon>Gammaproteobacteria</taxon>
        <taxon>Thiotrichales</taxon>
        <taxon>Francisellaceae</taxon>
        <taxon>Francisella</taxon>
    </lineage>
</organism>
<gene>
    <name evidence="3" type="ORF">LO80_04750</name>
</gene>
<sequence>MANLNYHKILQYCKKQIDQNPYTAKAILVHVGIVVILYILSLVSMLRFESSQATLHAQVSNSPKKIQVIQATSISSSELSKQLSAYEDHQKQLKQAQADVKEARQDVKEARQQALKRHQQKMKEKAEAERKAKLEAKRKAVLEEKRKQQAQERKAEQEKQEKLEAERKAKEEEKKKAQEAAKRKKEQERKAREEAEQKARQERLAKAKAEAQAAARKQVEQSQAQSAISSYISEYQSRVGANWIKDSCRGIYNLPRAVTQNGRFIKLTGTSGSYRCDQSLIDAVKNTQPPNISNTIAKQTIQRENLSFEFESK</sequence>